<name>A0ABP9JJ07_9MICO</name>
<gene>
    <name evidence="2" type="ORF">GCM10023258_30520</name>
</gene>
<proteinExistence type="predicted"/>
<evidence type="ECO:0000313" key="2">
    <source>
        <dbReference type="EMBL" id="GAA5031944.1"/>
    </source>
</evidence>
<dbReference type="RefSeq" id="WP_345508360.1">
    <property type="nucleotide sequence ID" value="NZ_BAABIW010000019.1"/>
</dbReference>
<evidence type="ECO:0000259" key="1">
    <source>
        <dbReference type="Pfam" id="PF18171"/>
    </source>
</evidence>
<dbReference type="InterPro" id="IPR041482">
    <property type="entry name" value="LSDAT_prok"/>
</dbReference>
<dbReference type="EMBL" id="BAABIW010000019">
    <property type="protein sequence ID" value="GAA5031944.1"/>
    <property type="molecule type" value="Genomic_DNA"/>
</dbReference>
<sequence length="262" mass="25752">MAPGREQATGRLLVDVAGGGTAPAVLVRSSSDLVPALAALGVRAPCPVVVVVGGAGGLSPSEGRALARLFEDGVAAAVEQVGAAAVDGGTAAGIMAALGEARARRGSDFPLVGVAAEGTVRASRLHPASHAAELEPHHSGFLLVPGSDWGDEAAWIAQAATALAGGAPSVTVVVNGGDVALDDARHSLAAGRPVLAVRGTGRAADELASAVRGEPADARAEELARSGRVTTVDADDPAAVCRVLVAMLRAVHSDAADDDATG</sequence>
<protein>
    <recommendedName>
        <fullName evidence="1">LSDAT prokaryote domain-containing protein</fullName>
    </recommendedName>
</protein>
<keyword evidence="3" id="KW-1185">Reference proteome</keyword>
<accession>A0ABP9JJ07</accession>
<dbReference type="PANTHER" id="PTHR13800">
    <property type="entry name" value="TRANSIENT RECEPTOR POTENTIAL CATION CHANNEL, SUBFAMILY M, MEMBER 6"/>
    <property type="match status" value="1"/>
</dbReference>
<dbReference type="InterPro" id="IPR050927">
    <property type="entry name" value="TRPM"/>
</dbReference>
<dbReference type="PANTHER" id="PTHR13800:SF12">
    <property type="entry name" value="TRANSIENT RECEPTOR POTENTIAL CATION CHANNEL SUBFAMILY M MEMBER-LIKE 2"/>
    <property type="match status" value="1"/>
</dbReference>
<reference evidence="3" key="1">
    <citation type="journal article" date="2019" name="Int. J. Syst. Evol. Microbiol.">
        <title>The Global Catalogue of Microorganisms (GCM) 10K type strain sequencing project: providing services to taxonomists for standard genome sequencing and annotation.</title>
        <authorList>
            <consortium name="The Broad Institute Genomics Platform"/>
            <consortium name="The Broad Institute Genome Sequencing Center for Infectious Disease"/>
            <person name="Wu L."/>
            <person name="Ma J."/>
        </authorList>
    </citation>
    <scope>NUCLEOTIDE SEQUENCE [LARGE SCALE GENOMIC DNA]</scope>
    <source>
        <strain evidence="3">JCM 17687</strain>
    </source>
</reference>
<dbReference type="Pfam" id="PF18171">
    <property type="entry name" value="LSDAT_prok"/>
    <property type="match status" value="1"/>
</dbReference>
<organism evidence="2 3">
    <name type="scientific">Terrabacter aeriphilus</name>
    <dbReference type="NCBI Taxonomy" id="515662"/>
    <lineage>
        <taxon>Bacteria</taxon>
        <taxon>Bacillati</taxon>
        <taxon>Actinomycetota</taxon>
        <taxon>Actinomycetes</taxon>
        <taxon>Micrococcales</taxon>
        <taxon>Intrasporangiaceae</taxon>
        <taxon>Terrabacter</taxon>
    </lineage>
</organism>
<comment type="caution">
    <text evidence="2">The sequence shown here is derived from an EMBL/GenBank/DDBJ whole genome shotgun (WGS) entry which is preliminary data.</text>
</comment>
<feature type="domain" description="LSDAT prokaryote" evidence="1">
    <location>
        <begin position="46"/>
        <end position="240"/>
    </location>
</feature>
<dbReference type="Proteomes" id="UP001500427">
    <property type="component" value="Unassembled WGS sequence"/>
</dbReference>
<evidence type="ECO:0000313" key="3">
    <source>
        <dbReference type="Proteomes" id="UP001500427"/>
    </source>
</evidence>